<keyword evidence="1" id="KW-0472">Membrane</keyword>
<proteinExistence type="predicted"/>
<feature type="transmembrane region" description="Helical" evidence="1">
    <location>
        <begin position="71"/>
        <end position="93"/>
    </location>
</feature>
<dbReference type="AlphaFoldDB" id="A0A0L0TAN8"/>
<reference evidence="3 4" key="1">
    <citation type="submission" date="2009-11" db="EMBL/GenBank/DDBJ databases">
        <title>Annotation of Allomyces macrogynus ATCC 38327.</title>
        <authorList>
            <consortium name="The Broad Institute Genome Sequencing Platform"/>
            <person name="Russ C."/>
            <person name="Cuomo C."/>
            <person name="Burger G."/>
            <person name="Gray M.W."/>
            <person name="Holland P.W.H."/>
            <person name="King N."/>
            <person name="Lang F.B.F."/>
            <person name="Roger A.J."/>
            <person name="Ruiz-Trillo I."/>
            <person name="Young S.K."/>
            <person name="Zeng Q."/>
            <person name="Gargeya S."/>
            <person name="Fitzgerald M."/>
            <person name="Haas B."/>
            <person name="Abouelleil A."/>
            <person name="Alvarado L."/>
            <person name="Arachchi H.M."/>
            <person name="Berlin A."/>
            <person name="Chapman S.B."/>
            <person name="Gearin G."/>
            <person name="Goldberg J."/>
            <person name="Griggs A."/>
            <person name="Gujja S."/>
            <person name="Hansen M."/>
            <person name="Heiman D."/>
            <person name="Howarth C."/>
            <person name="Larimer J."/>
            <person name="Lui A."/>
            <person name="MacDonald P.J.P."/>
            <person name="McCowen C."/>
            <person name="Montmayeur A."/>
            <person name="Murphy C."/>
            <person name="Neiman D."/>
            <person name="Pearson M."/>
            <person name="Priest M."/>
            <person name="Roberts A."/>
            <person name="Saif S."/>
            <person name="Shea T."/>
            <person name="Sisk P."/>
            <person name="Stolte C."/>
            <person name="Sykes S."/>
            <person name="Wortman J."/>
            <person name="Nusbaum C."/>
            <person name="Birren B."/>
        </authorList>
    </citation>
    <scope>NUCLEOTIDE SEQUENCE [LARGE SCALE GENOMIC DNA]</scope>
    <source>
        <strain evidence="3 4">ATCC 38327</strain>
    </source>
</reference>
<feature type="transmembrane region" description="Helical" evidence="1">
    <location>
        <begin position="242"/>
        <end position="264"/>
    </location>
</feature>
<dbReference type="InterPro" id="IPR002656">
    <property type="entry name" value="Acyl_transf_3_dom"/>
</dbReference>
<keyword evidence="1" id="KW-1133">Transmembrane helix</keyword>
<feature type="transmembrane region" description="Helical" evidence="1">
    <location>
        <begin position="411"/>
        <end position="434"/>
    </location>
</feature>
<accession>A0A0L0TAN8</accession>
<evidence type="ECO:0000256" key="1">
    <source>
        <dbReference type="SAM" id="Phobius"/>
    </source>
</evidence>
<dbReference type="OrthoDB" id="4141464at2759"/>
<dbReference type="GO" id="GO:0016747">
    <property type="term" value="F:acyltransferase activity, transferring groups other than amino-acyl groups"/>
    <property type="evidence" value="ECO:0007669"/>
    <property type="project" value="InterPro"/>
</dbReference>
<dbReference type="EMBL" id="GG745373">
    <property type="protein sequence ID" value="KNE71604.1"/>
    <property type="molecule type" value="Genomic_DNA"/>
</dbReference>
<dbReference type="VEuPathDB" id="FungiDB:AMAG_16166"/>
<feature type="transmembrane region" description="Helical" evidence="1">
    <location>
        <begin position="105"/>
        <end position="131"/>
    </location>
</feature>
<feature type="domain" description="Acyltransferase 3" evidence="2">
    <location>
        <begin position="66"/>
        <end position="428"/>
    </location>
</feature>
<feature type="transmembrane region" description="Helical" evidence="1">
    <location>
        <begin position="344"/>
        <end position="365"/>
    </location>
</feature>
<dbReference type="eggNOG" id="ENOG502S9Z5">
    <property type="taxonomic scope" value="Eukaryota"/>
</dbReference>
<evidence type="ECO:0000313" key="4">
    <source>
        <dbReference type="Proteomes" id="UP000054350"/>
    </source>
</evidence>
<feature type="transmembrane region" description="Helical" evidence="1">
    <location>
        <begin position="276"/>
        <end position="292"/>
    </location>
</feature>
<name>A0A0L0TAN8_ALLM3</name>
<sequence>MPAPTMSTRRLIPIGPDPVVVVTTSAPTAAAVAPQPILAPAPPPPPSAAPVHTPIPATAVPRMRVHYIDWIRLWLTVMVVWHHCILINVAGWWPLAKSWNVDSGSIIAGSVLLIFDQGFFMGLFFFMSGLFAGPSLARKGVTRFLKDRFLRLLLPIVIYELLLAPLQLVLVSAALGLGDVSFSGIYRYYFANYVYPNNPLWFCALLLLFELLYLVAMHATGAKPGQRRYATTSAEAFTPSQLVAWLALWSLGLGAITFIIRIYFPIGLFVPVLGQLAYLPQYLFAYIMGHLAQQRDALARAPTGACVGSSAFAAVGFAAVTAGVLSSTPETPALFTAGTNGRQLLMSVVEQAYAVTVSAAILMIFRDRYNGAPNRIWMRLIGAAYAVYIIHPLVVAPLYVPFIKWAVVGWFKWIVLFVLATLLSWLIGVAAKLVPFIDRVL</sequence>
<feature type="transmembrane region" description="Helical" evidence="1">
    <location>
        <begin position="304"/>
        <end position="324"/>
    </location>
</feature>
<protein>
    <recommendedName>
        <fullName evidence="2">Acyltransferase 3 domain-containing protein</fullName>
    </recommendedName>
</protein>
<reference evidence="4" key="2">
    <citation type="submission" date="2009-11" db="EMBL/GenBank/DDBJ databases">
        <title>The Genome Sequence of Allomyces macrogynus strain ATCC 38327.</title>
        <authorList>
            <consortium name="The Broad Institute Genome Sequencing Platform"/>
            <person name="Russ C."/>
            <person name="Cuomo C."/>
            <person name="Shea T."/>
            <person name="Young S.K."/>
            <person name="Zeng Q."/>
            <person name="Koehrsen M."/>
            <person name="Haas B."/>
            <person name="Borodovsky M."/>
            <person name="Guigo R."/>
            <person name="Alvarado L."/>
            <person name="Berlin A."/>
            <person name="Borenstein D."/>
            <person name="Chen Z."/>
            <person name="Engels R."/>
            <person name="Freedman E."/>
            <person name="Gellesch M."/>
            <person name="Goldberg J."/>
            <person name="Griggs A."/>
            <person name="Gujja S."/>
            <person name="Heiman D."/>
            <person name="Hepburn T."/>
            <person name="Howarth C."/>
            <person name="Jen D."/>
            <person name="Larson L."/>
            <person name="Lewis B."/>
            <person name="Mehta T."/>
            <person name="Park D."/>
            <person name="Pearson M."/>
            <person name="Roberts A."/>
            <person name="Saif S."/>
            <person name="Shenoy N."/>
            <person name="Sisk P."/>
            <person name="Stolte C."/>
            <person name="Sykes S."/>
            <person name="Walk T."/>
            <person name="White J."/>
            <person name="Yandava C."/>
            <person name="Burger G."/>
            <person name="Gray M.W."/>
            <person name="Holland P.W.H."/>
            <person name="King N."/>
            <person name="Lang F.B.F."/>
            <person name="Roger A.J."/>
            <person name="Ruiz-Trillo I."/>
            <person name="Lander E."/>
            <person name="Nusbaum C."/>
        </authorList>
    </citation>
    <scope>NUCLEOTIDE SEQUENCE [LARGE SCALE GENOMIC DNA]</scope>
    <source>
        <strain evidence="4">ATCC 38327</strain>
    </source>
</reference>
<keyword evidence="4" id="KW-1185">Reference proteome</keyword>
<gene>
    <name evidence="3" type="ORF">AMAG_16166</name>
</gene>
<dbReference type="InterPro" id="IPR050623">
    <property type="entry name" value="Glucan_succinyl_AcylTrfase"/>
</dbReference>
<feature type="transmembrane region" description="Helical" evidence="1">
    <location>
        <begin position="198"/>
        <end position="221"/>
    </location>
</feature>
<keyword evidence="1" id="KW-0812">Transmembrane</keyword>
<organism evidence="3 4">
    <name type="scientific">Allomyces macrogynus (strain ATCC 38327)</name>
    <name type="common">Allomyces javanicus var. macrogynus</name>
    <dbReference type="NCBI Taxonomy" id="578462"/>
    <lineage>
        <taxon>Eukaryota</taxon>
        <taxon>Fungi</taxon>
        <taxon>Fungi incertae sedis</taxon>
        <taxon>Blastocladiomycota</taxon>
        <taxon>Blastocladiomycetes</taxon>
        <taxon>Blastocladiales</taxon>
        <taxon>Blastocladiaceae</taxon>
        <taxon>Allomyces</taxon>
    </lineage>
</organism>
<dbReference type="PANTHER" id="PTHR36927">
    <property type="entry name" value="BLR4337 PROTEIN"/>
    <property type="match status" value="1"/>
</dbReference>
<dbReference type="Proteomes" id="UP000054350">
    <property type="component" value="Unassembled WGS sequence"/>
</dbReference>
<dbReference type="Pfam" id="PF01757">
    <property type="entry name" value="Acyl_transf_3"/>
    <property type="match status" value="1"/>
</dbReference>
<evidence type="ECO:0000313" key="3">
    <source>
        <dbReference type="EMBL" id="KNE71604.1"/>
    </source>
</evidence>
<feature type="transmembrane region" description="Helical" evidence="1">
    <location>
        <begin position="152"/>
        <end position="178"/>
    </location>
</feature>
<dbReference type="PANTHER" id="PTHR36927:SF4">
    <property type="entry name" value="BLR5718 PROTEIN"/>
    <property type="match status" value="1"/>
</dbReference>
<feature type="transmembrane region" description="Helical" evidence="1">
    <location>
        <begin position="377"/>
        <end position="399"/>
    </location>
</feature>
<evidence type="ECO:0000259" key="2">
    <source>
        <dbReference type="Pfam" id="PF01757"/>
    </source>
</evidence>